<dbReference type="PANTHER" id="PTHR45890:SF1">
    <property type="entry name" value="AARF DOMAIN CONTAINING KINASE 2"/>
    <property type="match status" value="1"/>
</dbReference>
<name>A0ABR3RZM7_9PLEO</name>
<dbReference type="InterPro" id="IPR004147">
    <property type="entry name" value="ABC1_dom"/>
</dbReference>
<protein>
    <recommendedName>
        <fullName evidence="3">ABC1 atypical kinase-like domain-containing protein</fullName>
    </recommendedName>
</protein>
<evidence type="ECO:0000259" key="3">
    <source>
        <dbReference type="Pfam" id="PF03109"/>
    </source>
</evidence>
<comment type="caution">
    <text evidence="4">The sequence shown here is derived from an EMBL/GenBank/DDBJ whole genome shotgun (WGS) entry which is preliminary data.</text>
</comment>
<dbReference type="InterPro" id="IPR006652">
    <property type="entry name" value="Kelch_1"/>
</dbReference>
<evidence type="ECO:0000313" key="4">
    <source>
        <dbReference type="EMBL" id="KAL1609866.1"/>
    </source>
</evidence>
<accession>A0ABR3RZM7</accession>
<gene>
    <name evidence="4" type="ORF">SLS60_001531</name>
</gene>
<keyword evidence="2" id="KW-0812">Transmembrane</keyword>
<sequence>MLEASRKELKEQVPKAIKNSKKYRRGVYFFVDLYIIEPICTGLRFLHLVVIFVPVIVTIPAIWFGQRQPGSDNERSGTLWWYSFLVMSMERAGAAFIKLGQWAASRSDIFPTEMCKTMSTLHSHAPAHSLEMTKKTVEQAFDGRRFEDIFDEFDELPLGVGAIAQVYKAKLKPDLATLQQNIDEEPPNLRQRIRKNVDLALKDIPHRVPSNHVAVKVLHPNVERIVRRDLRIMGFFAAIINAIPTMEWLSFPDEVEQFGEMMRLQLDLRIEAANLTLFRQHFKERNTAWFPYPYTEYTTRNVLVEEFAQGIPLEDFLQNGGGPFQEDIANEGLNAFLTMVLIDNFIHADLHPGNIMVRFYQPQQCDVGLLTRKEDRTTGPKDSPDVTEEVLRRLRPYKKEPQEWNKRLQEIDDEGYRPQIIFIDTGLVTELNATNRTNFLDLFKAVAEFDGYKAGHLMVERCRQPEAVIDSEVFALRMQHLVLGVKSRTFALGNIKIGDILNEVLSMVRGHHVRLEGDFVNVVLSILLLEGIGRSLNPNLDLFAGALPILRQLGAQKADYTTIKARPETSGGNIPAPRKGHSSVVIGDSIYIFGGEGVQDEKGRIWAFHTLRGTWTYLDPSSDAAVPAHRTGHAAAASELPAPRDIVYQEKAPQQPADPAKVVPEPADEDSWGTIFVIGGTDTATGELATDALAFDVRTRTWSNVPIPDGPSDGASLALVGNSLYLLGGKASTERKGSATVITQVLDVSFVWQHAEDGTTPLASGWTWDHVSVPSVANGSTIVAPSARFAAGLEGVTTGQGRHYLLLFGGSSPAPDNNITLLDDIWAFQLPSERVSAAIAKDSARAGLKRETYEAHWAEVECKYTDTRGEEVDQANNSGIKGFGSRGGFAVAKGTEVDGASVVVWGGVDGEGRMLSDGWLVTAEG</sequence>
<dbReference type="InterPro" id="IPR052402">
    <property type="entry name" value="ADCK_kinase"/>
</dbReference>
<feature type="domain" description="ABC1 atypical kinase-like" evidence="3">
    <location>
        <begin position="121"/>
        <end position="172"/>
    </location>
</feature>
<evidence type="ECO:0000256" key="2">
    <source>
        <dbReference type="SAM" id="Phobius"/>
    </source>
</evidence>
<dbReference type="SUPFAM" id="SSF117281">
    <property type="entry name" value="Kelch motif"/>
    <property type="match status" value="1"/>
</dbReference>
<dbReference type="PANTHER" id="PTHR45890">
    <property type="entry name" value="AARF DOMAIN CONTAINING KINASE 2 (PREDICTED)"/>
    <property type="match status" value="1"/>
</dbReference>
<dbReference type="EMBL" id="JAKJXO020000002">
    <property type="protein sequence ID" value="KAL1609866.1"/>
    <property type="molecule type" value="Genomic_DNA"/>
</dbReference>
<organism evidence="4 5">
    <name type="scientific">Paraconiothyrium brasiliense</name>
    <dbReference type="NCBI Taxonomy" id="300254"/>
    <lineage>
        <taxon>Eukaryota</taxon>
        <taxon>Fungi</taxon>
        <taxon>Dikarya</taxon>
        <taxon>Ascomycota</taxon>
        <taxon>Pezizomycotina</taxon>
        <taxon>Dothideomycetes</taxon>
        <taxon>Pleosporomycetidae</taxon>
        <taxon>Pleosporales</taxon>
        <taxon>Massarineae</taxon>
        <taxon>Didymosphaeriaceae</taxon>
        <taxon>Paraconiothyrium</taxon>
    </lineage>
</organism>
<dbReference type="CDD" id="cd13971">
    <property type="entry name" value="ADCK2-like"/>
    <property type="match status" value="1"/>
</dbReference>
<dbReference type="InterPro" id="IPR011009">
    <property type="entry name" value="Kinase-like_dom_sf"/>
</dbReference>
<dbReference type="InterPro" id="IPR015915">
    <property type="entry name" value="Kelch-typ_b-propeller"/>
</dbReference>
<dbReference type="Pfam" id="PF01344">
    <property type="entry name" value="Kelch_1"/>
    <property type="match status" value="1"/>
</dbReference>
<feature type="transmembrane region" description="Helical" evidence="2">
    <location>
        <begin position="45"/>
        <end position="64"/>
    </location>
</feature>
<evidence type="ECO:0000256" key="1">
    <source>
        <dbReference type="ARBA" id="ARBA00009670"/>
    </source>
</evidence>
<dbReference type="Proteomes" id="UP001521785">
    <property type="component" value="Unassembled WGS sequence"/>
</dbReference>
<dbReference type="Pfam" id="PF03109">
    <property type="entry name" value="ABC1"/>
    <property type="match status" value="2"/>
</dbReference>
<keyword evidence="2" id="KW-1133">Transmembrane helix</keyword>
<keyword evidence="2" id="KW-0472">Membrane</keyword>
<reference evidence="4 5" key="1">
    <citation type="submission" date="2024-02" db="EMBL/GenBank/DDBJ databases">
        <title>De novo assembly and annotation of 12 fungi associated with fruit tree decline syndrome in Ontario, Canada.</title>
        <authorList>
            <person name="Sulman M."/>
            <person name="Ellouze W."/>
            <person name="Ilyukhin E."/>
        </authorList>
    </citation>
    <scope>NUCLEOTIDE SEQUENCE [LARGE SCALE GENOMIC DNA]</scope>
    <source>
        <strain evidence="4 5">M42-189</strain>
    </source>
</reference>
<proteinExistence type="inferred from homology"/>
<keyword evidence="5" id="KW-1185">Reference proteome</keyword>
<feature type="domain" description="ABC1 atypical kinase-like" evidence="3">
    <location>
        <begin position="211"/>
        <end position="359"/>
    </location>
</feature>
<dbReference type="Gene3D" id="2.120.10.80">
    <property type="entry name" value="Kelch-type beta propeller"/>
    <property type="match status" value="1"/>
</dbReference>
<comment type="similarity">
    <text evidence="1">Belongs to the protein kinase superfamily. ADCK protein kinase family.</text>
</comment>
<dbReference type="InterPro" id="IPR044095">
    <property type="entry name" value="ADCK2_dom"/>
</dbReference>
<dbReference type="SUPFAM" id="SSF56112">
    <property type="entry name" value="Protein kinase-like (PK-like)"/>
    <property type="match status" value="1"/>
</dbReference>
<evidence type="ECO:0000313" key="5">
    <source>
        <dbReference type="Proteomes" id="UP001521785"/>
    </source>
</evidence>